<dbReference type="Gene3D" id="3.40.50.150">
    <property type="entry name" value="Vaccinia Virus protein VP39"/>
    <property type="match status" value="1"/>
</dbReference>
<keyword evidence="4" id="KW-0732">Signal</keyword>
<keyword evidence="7" id="KW-1185">Reference proteome</keyword>
<dbReference type="CDD" id="cd02440">
    <property type="entry name" value="AdoMet_MTases"/>
    <property type="match status" value="1"/>
</dbReference>
<dbReference type="InterPro" id="IPR000504">
    <property type="entry name" value="RRM_dom"/>
</dbReference>
<evidence type="ECO:0000256" key="2">
    <source>
        <dbReference type="PROSITE-ProRule" id="PRU00176"/>
    </source>
</evidence>
<protein>
    <submittedName>
        <fullName evidence="6">Ubiquinone/menaquinone biosynthesis C-methyltransferase UbiE</fullName>
    </submittedName>
</protein>
<evidence type="ECO:0000313" key="7">
    <source>
        <dbReference type="Proteomes" id="UP000186817"/>
    </source>
</evidence>
<dbReference type="PANTHER" id="PTHR42912:SF80">
    <property type="entry name" value="METHYLTRANSFERASE DOMAIN-CONTAINING PROTEIN"/>
    <property type="match status" value="1"/>
</dbReference>
<keyword evidence="6" id="KW-0830">Ubiquinone</keyword>
<feature type="compositionally biased region" description="Basic and acidic residues" evidence="3">
    <location>
        <begin position="246"/>
        <end position="255"/>
    </location>
</feature>
<evidence type="ECO:0000256" key="3">
    <source>
        <dbReference type="SAM" id="MobiDB-lite"/>
    </source>
</evidence>
<feature type="chain" id="PRO_5044285623" evidence="4">
    <location>
        <begin position="25"/>
        <end position="617"/>
    </location>
</feature>
<evidence type="ECO:0000256" key="1">
    <source>
        <dbReference type="ARBA" id="ARBA00023004"/>
    </source>
</evidence>
<dbReference type="OrthoDB" id="1099063at2759"/>
<dbReference type="GO" id="GO:0003723">
    <property type="term" value="F:RNA binding"/>
    <property type="evidence" value="ECO:0007669"/>
    <property type="project" value="UniProtKB-UniRule"/>
</dbReference>
<dbReference type="InterPro" id="IPR029063">
    <property type="entry name" value="SAM-dependent_MTases_sf"/>
</dbReference>
<sequence length="617" mass="68503">MVLAATLVAFAELLCFGNWQGCSTWVFVLPFRKVMFQLSGLKRTLWEGFGSLRGLLLPAPSRARMGKQDDEAVRNGLKVFVGGLPDQAQEQALGQHFAKPPRAREARKIQCSFRSADSFAKEGAEVKKSPYAFVTFRFAADADCAVVDPQNFPGATKPLTMSFAARKGWDGARDNGQGDPCKIFVGGISDRDSEEEIGDFFSQWGLVALVYRDKANWGFIHYATKEGVTVPVLAGGDEGAGAEEATDSRRPAEDEKSDLLSRAVARWYHAAGALATVGAVQGITLWGMSRTYHWFFAKEEERVNRFIQKYGRPTESQRMDVYTWMAPDYDEGVQPLEKGIANKFRLELLQPNSLKGEVLEVAVGTGRCFEALEQSKEVRRYVGVDLNEAMLSVAREKLSGRPYEARVLRADGHKLPFSDNSFDAVFGSLCLCAMERPAAALDEMVRVCRPGGQILLLEPGVANRAIVRWAQEQLALVPSPTHEWEFGYRDDTDVNALMRSRTDLEVKQIQTRGMGNWYLVWARKPEPEHFHKKNIQMGAAPPPMGYYPPGYYPPPGAYPGYPPPGYPPGYSGYPMGYYPPGSGYYPPPPAGAAFESSGGYYAQVATDPRYESRYQPY</sequence>
<dbReference type="Proteomes" id="UP000186817">
    <property type="component" value="Unassembled WGS sequence"/>
</dbReference>
<dbReference type="InterPro" id="IPR050508">
    <property type="entry name" value="Methyltransf_Superfamily"/>
</dbReference>
<keyword evidence="6" id="KW-0489">Methyltransferase</keyword>
<proteinExistence type="predicted"/>
<dbReference type="GO" id="GO:0008757">
    <property type="term" value="F:S-adenosylmethionine-dependent methyltransferase activity"/>
    <property type="evidence" value="ECO:0007669"/>
    <property type="project" value="InterPro"/>
</dbReference>
<accession>A0A1Q9F1P5</accession>
<dbReference type="InterPro" id="IPR013216">
    <property type="entry name" value="Methyltransf_11"/>
</dbReference>
<evidence type="ECO:0000313" key="6">
    <source>
        <dbReference type="EMBL" id="OLQ13585.1"/>
    </source>
</evidence>
<dbReference type="EMBL" id="LSRX01000026">
    <property type="protein sequence ID" value="OLQ13585.1"/>
    <property type="molecule type" value="Genomic_DNA"/>
</dbReference>
<organism evidence="6 7">
    <name type="scientific">Symbiodinium microadriaticum</name>
    <name type="common">Dinoflagellate</name>
    <name type="synonym">Zooxanthella microadriatica</name>
    <dbReference type="NCBI Taxonomy" id="2951"/>
    <lineage>
        <taxon>Eukaryota</taxon>
        <taxon>Sar</taxon>
        <taxon>Alveolata</taxon>
        <taxon>Dinophyceae</taxon>
        <taxon>Suessiales</taxon>
        <taxon>Symbiodiniaceae</taxon>
        <taxon>Symbiodinium</taxon>
    </lineage>
</organism>
<dbReference type="SUPFAM" id="SSF54928">
    <property type="entry name" value="RNA-binding domain, RBD"/>
    <property type="match status" value="1"/>
</dbReference>
<dbReference type="Gene3D" id="3.30.70.330">
    <property type="match status" value="1"/>
</dbReference>
<dbReference type="SMART" id="SM00360">
    <property type="entry name" value="RRM"/>
    <property type="match status" value="2"/>
</dbReference>
<keyword evidence="2" id="KW-0694">RNA-binding</keyword>
<keyword evidence="6" id="KW-0808">Transferase</keyword>
<dbReference type="Pfam" id="PF08241">
    <property type="entry name" value="Methyltransf_11"/>
    <property type="match status" value="1"/>
</dbReference>
<dbReference type="SUPFAM" id="SSF53335">
    <property type="entry name" value="S-adenosyl-L-methionine-dependent methyltransferases"/>
    <property type="match status" value="1"/>
</dbReference>
<keyword evidence="1" id="KW-0408">Iron</keyword>
<dbReference type="InterPro" id="IPR035979">
    <property type="entry name" value="RBD_domain_sf"/>
</dbReference>
<dbReference type="InterPro" id="IPR012677">
    <property type="entry name" value="Nucleotide-bd_a/b_plait_sf"/>
</dbReference>
<gene>
    <name evidence="6" type="primary">ubiE</name>
    <name evidence="6" type="ORF">AK812_SmicGene2409</name>
</gene>
<comment type="caution">
    <text evidence="6">The sequence shown here is derived from an EMBL/GenBank/DDBJ whole genome shotgun (WGS) entry which is preliminary data.</text>
</comment>
<dbReference type="GO" id="GO:0032259">
    <property type="term" value="P:methylation"/>
    <property type="evidence" value="ECO:0007669"/>
    <property type="project" value="UniProtKB-KW"/>
</dbReference>
<name>A0A1Q9F1P5_SYMMI</name>
<feature type="domain" description="RRM" evidence="5">
    <location>
        <begin position="77"/>
        <end position="166"/>
    </location>
</feature>
<dbReference type="AlphaFoldDB" id="A0A1Q9F1P5"/>
<reference evidence="6 7" key="1">
    <citation type="submission" date="2016-02" db="EMBL/GenBank/DDBJ databases">
        <title>Genome analysis of coral dinoflagellate symbionts highlights evolutionary adaptations to a symbiotic lifestyle.</title>
        <authorList>
            <person name="Aranda M."/>
            <person name="Li Y."/>
            <person name="Liew Y.J."/>
            <person name="Baumgarten S."/>
            <person name="Simakov O."/>
            <person name="Wilson M."/>
            <person name="Piel J."/>
            <person name="Ashoor H."/>
            <person name="Bougouffa S."/>
            <person name="Bajic V.B."/>
            <person name="Ryu T."/>
            <person name="Ravasi T."/>
            <person name="Bayer T."/>
            <person name="Micklem G."/>
            <person name="Kim H."/>
            <person name="Bhak J."/>
            <person name="Lajeunesse T.C."/>
            <person name="Voolstra C.R."/>
        </authorList>
    </citation>
    <scope>NUCLEOTIDE SEQUENCE [LARGE SCALE GENOMIC DNA]</scope>
    <source>
        <strain evidence="6 7">CCMP2467</strain>
    </source>
</reference>
<dbReference type="PANTHER" id="PTHR42912">
    <property type="entry name" value="METHYLTRANSFERASE"/>
    <property type="match status" value="1"/>
</dbReference>
<feature type="signal peptide" evidence="4">
    <location>
        <begin position="1"/>
        <end position="24"/>
    </location>
</feature>
<feature type="region of interest" description="Disordered" evidence="3">
    <location>
        <begin position="235"/>
        <end position="255"/>
    </location>
</feature>
<dbReference type="PROSITE" id="PS50102">
    <property type="entry name" value="RRM"/>
    <property type="match status" value="1"/>
</dbReference>
<evidence type="ECO:0000256" key="4">
    <source>
        <dbReference type="SAM" id="SignalP"/>
    </source>
</evidence>
<evidence type="ECO:0000259" key="5">
    <source>
        <dbReference type="PROSITE" id="PS50102"/>
    </source>
</evidence>